<dbReference type="Proteomes" id="UP000485569">
    <property type="component" value="Unassembled WGS sequence"/>
</dbReference>
<proteinExistence type="predicted"/>
<reference evidence="4" key="1">
    <citation type="submission" date="2017-02" db="EMBL/GenBank/DDBJ databases">
        <title>Delving into the versatile metabolic prowess of the omnipresent phylum Bacteroidetes.</title>
        <authorList>
            <person name="Nobu M.K."/>
            <person name="Mei R."/>
            <person name="Narihiro T."/>
            <person name="Kuroda K."/>
            <person name="Liu W.-T."/>
        </authorList>
    </citation>
    <scope>NUCLEOTIDE SEQUENCE</scope>
    <source>
        <strain evidence="4">ADurb.Bin276</strain>
    </source>
</reference>
<dbReference type="EMBL" id="MWBQ01000131">
    <property type="protein sequence ID" value="OQA56014.1"/>
    <property type="molecule type" value="Genomic_DNA"/>
</dbReference>
<organism evidence="4">
    <name type="scientific">Candidatus Atribacter allofermentans</name>
    <dbReference type="NCBI Taxonomy" id="1852833"/>
    <lineage>
        <taxon>Bacteria</taxon>
        <taxon>Pseudomonadati</taxon>
        <taxon>Atribacterota</taxon>
        <taxon>Atribacteria</taxon>
        <taxon>Atribacterales</taxon>
        <taxon>Atribacteraceae</taxon>
        <taxon>Atribacter</taxon>
    </lineage>
</organism>
<keyword evidence="1" id="KW-0998">Cell outer membrane</keyword>
<feature type="domain" description="Organic solvent tolerance-like N-terminal" evidence="3">
    <location>
        <begin position="73"/>
        <end position="179"/>
    </location>
</feature>
<feature type="signal peptide" evidence="2">
    <location>
        <begin position="1"/>
        <end position="24"/>
    </location>
</feature>
<protein>
    <submittedName>
        <fullName evidence="4">LPS-assembly protein LptD</fullName>
    </submittedName>
</protein>
<keyword evidence="2" id="KW-0732">Signal</keyword>
<evidence type="ECO:0000259" key="3">
    <source>
        <dbReference type="Pfam" id="PF03968"/>
    </source>
</evidence>
<keyword evidence="1" id="KW-0472">Membrane</keyword>
<dbReference type="InterPro" id="IPR050218">
    <property type="entry name" value="LptD"/>
</dbReference>
<evidence type="ECO:0000256" key="1">
    <source>
        <dbReference type="ARBA" id="ARBA00023237"/>
    </source>
</evidence>
<gene>
    <name evidence="4" type="primary">lptD_2</name>
    <name evidence="4" type="ORF">BWY41_01562</name>
</gene>
<name>A0A1V5SNV6_9BACT</name>
<comment type="caution">
    <text evidence="4">The sequence shown here is derived from an EMBL/GenBank/DDBJ whole genome shotgun (WGS) entry which is preliminary data.</text>
</comment>
<evidence type="ECO:0000313" key="4">
    <source>
        <dbReference type="EMBL" id="OQA56014.1"/>
    </source>
</evidence>
<dbReference type="InterPro" id="IPR005653">
    <property type="entry name" value="OstA-like_N"/>
</dbReference>
<dbReference type="GO" id="GO:1990351">
    <property type="term" value="C:transporter complex"/>
    <property type="evidence" value="ECO:0007669"/>
    <property type="project" value="TreeGrafter"/>
</dbReference>
<feature type="chain" id="PRO_5012392772" evidence="2">
    <location>
        <begin position="25"/>
        <end position="231"/>
    </location>
</feature>
<dbReference type="Pfam" id="PF03968">
    <property type="entry name" value="LptD_N"/>
    <property type="match status" value="1"/>
</dbReference>
<dbReference type="AlphaFoldDB" id="A0A1V5SNV6"/>
<evidence type="ECO:0000256" key="2">
    <source>
        <dbReference type="SAM" id="SignalP"/>
    </source>
</evidence>
<dbReference type="GO" id="GO:0009279">
    <property type="term" value="C:cell outer membrane"/>
    <property type="evidence" value="ECO:0007669"/>
    <property type="project" value="TreeGrafter"/>
</dbReference>
<accession>A0A1V5SNV6</accession>
<sequence length="231" mass="26245">MKKHTVLVIFVAFFLLLVGQSLDAQEPTITPEENTPEKKEVLLESADKITYDSKGETFVAIGQVIAIQGKNRIQCQELNFNLKDNTGVFEGNVTVTRDQTEIIATSMEGDFDEELYQFSGDVILKKEREEETGTSTIIWKAPTLTYNGETEEARSENGSDIVWKETTIKTDRAVYFPKDDEKNQLERIEMEGEILITEKERELQVGKAVYYLDSETLEAEKIIKAKFILGD</sequence>
<dbReference type="PANTHER" id="PTHR30189:SF1">
    <property type="entry name" value="LPS-ASSEMBLY PROTEIN LPTD"/>
    <property type="match status" value="1"/>
</dbReference>
<dbReference type="PANTHER" id="PTHR30189">
    <property type="entry name" value="LPS-ASSEMBLY PROTEIN"/>
    <property type="match status" value="1"/>
</dbReference>
<dbReference type="Gene3D" id="2.60.450.10">
    <property type="entry name" value="Lipopolysaccharide (LPS) transport protein A like domain"/>
    <property type="match status" value="2"/>
</dbReference>